<organism evidence="1 2">
    <name type="scientific">Flavobacterium xanthum</name>
    <dbReference type="NCBI Taxonomy" id="69322"/>
    <lineage>
        <taxon>Bacteria</taxon>
        <taxon>Pseudomonadati</taxon>
        <taxon>Bacteroidota</taxon>
        <taxon>Flavobacteriia</taxon>
        <taxon>Flavobacteriales</taxon>
        <taxon>Flavobacteriaceae</taxon>
        <taxon>Flavobacterium</taxon>
    </lineage>
</organism>
<dbReference type="OrthoDB" id="9803231at2"/>
<dbReference type="GO" id="GO:0004803">
    <property type="term" value="F:transposase activity"/>
    <property type="evidence" value="ECO:0007669"/>
    <property type="project" value="TreeGrafter"/>
</dbReference>
<dbReference type="EMBL" id="FRBU01000002">
    <property type="protein sequence ID" value="SHL13080.1"/>
    <property type="molecule type" value="Genomic_DNA"/>
</dbReference>
<dbReference type="PANTHER" id="PTHR10948:SF23">
    <property type="entry name" value="TRANSPOSASE INSI FOR INSERTION SEQUENCE ELEMENT IS30A-RELATED"/>
    <property type="match status" value="1"/>
</dbReference>
<dbReference type="GO" id="GO:0005829">
    <property type="term" value="C:cytosol"/>
    <property type="evidence" value="ECO:0007669"/>
    <property type="project" value="TreeGrafter"/>
</dbReference>
<dbReference type="InterPro" id="IPR051917">
    <property type="entry name" value="Transposase-Integrase"/>
</dbReference>
<accession>A0A1M6Y479</accession>
<dbReference type="GO" id="GO:0032196">
    <property type="term" value="P:transposition"/>
    <property type="evidence" value="ECO:0007669"/>
    <property type="project" value="TreeGrafter"/>
</dbReference>
<dbReference type="Proteomes" id="UP000184260">
    <property type="component" value="Unassembled WGS sequence"/>
</dbReference>
<gene>
    <name evidence="1" type="ORF">SAMN05443669_1002144</name>
</gene>
<keyword evidence="2" id="KW-1185">Reference proteome</keyword>
<dbReference type="NCBIfam" id="NF033563">
    <property type="entry name" value="transpos_IS30"/>
    <property type="match status" value="1"/>
</dbReference>
<proteinExistence type="predicted"/>
<dbReference type="AlphaFoldDB" id="A0A1M6Y479"/>
<dbReference type="PANTHER" id="PTHR10948">
    <property type="entry name" value="TRANSPOSASE"/>
    <property type="match status" value="1"/>
</dbReference>
<evidence type="ECO:0000313" key="2">
    <source>
        <dbReference type="Proteomes" id="UP000184260"/>
    </source>
</evidence>
<dbReference type="RefSeq" id="WP_073351311.1">
    <property type="nucleotide sequence ID" value="NZ_FRBU01000002.1"/>
</dbReference>
<name>A0A1M6Y479_9FLAO</name>
<feature type="non-terminal residue" evidence="1">
    <location>
        <position position="215"/>
    </location>
</feature>
<evidence type="ECO:0000313" key="1">
    <source>
        <dbReference type="EMBL" id="SHL13080.1"/>
    </source>
</evidence>
<sequence length="215" mass="24938">MKHFTVEQRYKLEFLMQQNVSKAQIAVDINVHISSIYREIKRNSDERNSNYKADLASRKCNKRHKEKPKNQCFSNEIKQYVSKLIRADYSPEQIVGKSLKEGINCVCHETIYKFILNDKKNTGDLYKHLRSKGKTYRKRGALKDKRGLIVGRVGIENRPIEVEEKQRFGDLEIDLVIGKDHKGALLTINDRATGMLQMKKIESKDAEIVKKATIE</sequence>
<dbReference type="STRING" id="69322.SAMN05443669_1002144"/>
<reference evidence="2" key="1">
    <citation type="submission" date="2016-11" db="EMBL/GenBank/DDBJ databases">
        <authorList>
            <person name="Varghese N."/>
            <person name="Submissions S."/>
        </authorList>
    </citation>
    <scope>NUCLEOTIDE SEQUENCE [LARGE SCALE GENOMIC DNA]</scope>
    <source>
        <strain evidence="2">DSM 3661</strain>
    </source>
</reference>
<dbReference type="InterPro" id="IPR053392">
    <property type="entry name" value="Transposase_IS30-like"/>
</dbReference>
<protein>
    <submittedName>
        <fullName evidence="1">Helix-turn-helix domain-containing protein</fullName>
    </submittedName>
</protein>